<organism evidence="2 3">
    <name type="scientific">Paractinoplanes deccanensis</name>
    <dbReference type="NCBI Taxonomy" id="113561"/>
    <lineage>
        <taxon>Bacteria</taxon>
        <taxon>Bacillati</taxon>
        <taxon>Actinomycetota</taxon>
        <taxon>Actinomycetes</taxon>
        <taxon>Micromonosporales</taxon>
        <taxon>Micromonosporaceae</taxon>
        <taxon>Paractinoplanes</taxon>
    </lineage>
</organism>
<proteinExistence type="predicted"/>
<dbReference type="RefSeq" id="WP_203761646.1">
    <property type="nucleotide sequence ID" value="NZ_BAAABO010000027.1"/>
</dbReference>
<keyword evidence="3" id="KW-1185">Reference proteome</keyword>
<gene>
    <name evidence="2" type="ORF">Ade02nite_23860</name>
</gene>
<accession>A0ABQ3Y195</accession>
<name>A0ABQ3Y195_9ACTN</name>
<comment type="caution">
    <text evidence="2">The sequence shown here is derived from an EMBL/GenBank/DDBJ whole genome shotgun (WGS) entry which is preliminary data.</text>
</comment>
<sequence length="245" mass="27254">MGTKFLSTPNRSWRWRLLATVVAAAAVAVPSPAIAGNNSGVNAGLRDFDAVTTVNENNVWKHMALIQDRYVIYNDRGIIEGPRRIQDKWPFLPALFHQDLDGASVDFLGPGFRWIYTFTKGPFVITFQDSGIVAGPILQVQDYDGISSYNPGQGIPVSYFAVRGSQFVTFTNLAGPAVNTPLSSIPGVTEQFTHDLDDVSVELERGSLKYSFYRDNQRLIVQNGRVLELADLAQKWPFLVNFRQP</sequence>
<dbReference type="InterPro" id="IPR036375">
    <property type="entry name" value="Hemopexin-like_dom_sf"/>
</dbReference>
<dbReference type="Proteomes" id="UP000609879">
    <property type="component" value="Unassembled WGS sequence"/>
</dbReference>
<feature type="chain" id="PRO_5045637912" evidence="1">
    <location>
        <begin position="36"/>
        <end position="245"/>
    </location>
</feature>
<evidence type="ECO:0000313" key="3">
    <source>
        <dbReference type="Proteomes" id="UP000609879"/>
    </source>
</evidence>
<evidence type="ECO:0000256" key="1">
    <source>
        <dbReference type="SAM" id="SignalP"/>
    </source>
</evidence>
<evidence type="ECO:0000313" key="2">
    <source>
        <dbReference type="EMBL" id="GID73745.1"/>
    </source>
</evidence>
<keyword evidence="1" id="KW-0732">Signal</keyword>
<dbReference type="EMBL" id="BOMI01000037">
    <property type="protein sequence ID" value="GID73745.1"/>
    <property type="molecule type" value="Genomic_DNA"/>
</dbReference>
<feature type="signal peptide" evidence="1">
    <location>
        <begin position="1"/>
        <end position="35"/>
    </location>
</feature>
<protein>
    <submittedName>
        <fullName evidence="2">Uncharacterized protein</fullName>
    </submittedName>
</protein>
<dbReference type="SUPFAM" id="SSF50923">
    <property type="entry name" value="Hemopexin-like domain"/>
    <property type="match status" value="1"/>
</dbReference>
<reference evidence="2 3" key="1">
    <citation type="submission" date="2021-01" db="EMBL/GenBank/DDBJ databases">
        <title>Whole genome shotgun sequence of Actinoplanes deccanensis NBRC 13994.</title>
        <authorList>
            <person name="Komaki H."/>
            <person name="Tamura T."/>
        </authorList>
    </citation>
    <scope>NUCLEOTIDE SEQUENCE [LARGE SCALE GENOMIC DNA]</scope>
    <source>
        <strain evidence="2 3">NBRC 13994</strain>
    </source>
</reference>